<evidence type="ECO:0000259" key="12">
    <source>
        <dbReference type="SMART" id="SM00650"/>
    </source>
</evidence>
<evidence type="ECO:0000256" key="1">
    <source>
        <dbReference type="ARBA" id="ARBA00002977"/>
    </source>
</evidence>
<dbReference type="Proteomes" id="UP000019471">
    <property type="component" value="Unassembled WGS sequence"/>
</dbReference>
<feature type="region of interest" description="Disordered" evidence="11">
    <location>
        <begin position="1"/>
        <end position="24"/>
    </location>
</feature>
<dbReference type="PANTHER" id="PTHR11727:SF7">
    <property type="entry name" value="DIMETHYLADENOSINE TRANSFERASE-RELATED"/>
    <property type="match status" value="1"/>
</dbReference>
<dbReference type="OrthoDB" id="74991at2759"/>
<feature type="binding site" evidence="9">
    <location>
        <position position="87"/>
    </location>
    <ligand>
        <name>S-adenosyl-L-methionine</name>
        <dbReference type="ChEBI" id="CHEBI:59789"/>
    </ligand>
</feature>
<organism evidence="13 14">
    <name type="scientific">Cladophialophora psammophila CBS 110553</name>
    <dbReference type="NCBI Taxonomy" id="1182543"/>
    <lineage>
        <taxon>Eukaryota</taxon>
        <taxon>Fungi</taxon>
        <taxon>Dikarya</taxon>
        <taxon>Ascomycota</taxon>
        <taxon>Pezizomycotina</taxon>
        <taxon>Eurotiomycetes</taxon>
        <taxon>Chaetothyriomycetidae</taxon>
        <taxon>Chaetothyriales</taxon>
        <taxon>Herpotrichiellaceae</taxon>
        <taxon>Cladophialophora</taxon>
    </lineage>
</organism>
<keyword evidence="6 9" id="KW-0694">RNA-binding</keyword>
<dbReference type="InterPro" id="IPR011530">
    <property type="entry name" value="rRNA_adenine_dimethylase"/>
</dbReference>
<evidence type="ECO:0000256" key="10">
    <source>
        <dbReference type="RuleBase" id="RU362106"/>
    </source>
</evidence>
<dbReference type="EMBL" id="AMGX01000011">
    <property type="protein sequence ID" value="EXJ69334.1"/>
    <property type="molecule type" value="Genomic_DNA"/>
</dbReference>
<evidence type="ECO:0000256" key="5">
    <source>
        <dbReference type="ARBA" id="ARBA00022691"/>
    </source>
</evidence>
<dbReference type="InterPro" id="IPR001737">
    <property type="entry name" value="KsgA/Erm"/>
</dbReference>
<keyword evidence="14" id="KW-1185">Reference proteome</keyword>
<keyword evidence="5 9" id="KW-0949">S-adenosyl-L-methionine</keyword>
<feature type="binding site" evidence="9">
    <location>
        <position position="130"/>
    </location>
    <ligand>
        <name>S-adenosyl-L-methionine</name>
        <dbReference type="ChEBI" id="CHEBI:59789"/>
    </ligand>
</feature>
<comment type="catalytic activity">
    <reaction evidence="7">
        <text>adenosine(1779)/adenosine(1780) in 18S rRNA + 4 S-adenosyl-L-methionine = N(6)-dimethyladenosine(1779)/N(6)-dimethyladenosine(1780) in 18S rRNA + 4 S-adenosyl-L-homocysteine + 4 H(+)</text>
        <dbReference type="Rhea" id="RHEA:42780"/>
        <dbReference type="Rhea" id="RHEA-COMP:10234"/>
        <dbReference type="Rhea" id="RHEA-COMP:10236"/>
        <dbReference type="ChEBI" id="CHEBI:15378"/>
        <dbReference type="ChEBI" id="CHEBI:57856"/>
        <dbReference type="ChEBI" id="CHEBI:59789"/>
        <dbReference type="ChEBI" id="CHEBI:74411"/>
        <dbReference type="ChEBI" id="CHEBI:74493"/>
        <dbReference type="EC" id="2.1.1.183"/>
    </reaction>
</comment>
<dbReference type="GO" id="GO:0003723">
    <property type="term" value="F:RNA binding"/>
    <property type="evidence" value="ECO:0007669"/>
    <property type="project" value="UniProtKB-UniRule"/>
</dbReference>
<dbReference type="eggNOG" id="KOG0820">
    <property type="taxonomic scope" value="Eukaryota"/>
</dbReference>
<protein>
    <recommendedName>
        <fullName evidence="10">rRNA adenine N(6)-methyltransferase</fullName>
        <ecNumber evidence="10">2.1.1.-</ecNumber>
    </recommendedName>
</protein>
<name>W9XG53_9EURO</name>
<evidence type="ECO:0000313" key="14">
    <source>
        <dbReference type="Proteomes" id="UP000019471"/>
    </source>
</evidence>
<feature type="compositionally biased region" description="Basic residues" evidence="11">
    <location>
        <begin position="1"/>
        <end position="10"/>
    </location>
</feature>
<comment type="function">
    <text evidence="1">Specifically dimethylates two adjacent adenosines in the loop of a conserved hairpin near the 3'-end of 18S rRNA in the 40S particle.</text>
</comment>
<dbReference type="AlphaFoldDB" id="W9XG53"/>
<evidence type="ECO:0000256" key="2">
    <source>
        <dbReference type="ARBA" id="ARBA00022552"/>
    </source>
</evidence>
<evidence type="ECO:0000256" key="7">
    <source>
        <dbReference type="ARBA" id="ARBA00049478"/>
    </source>
</evidence>
<feature type="binding site" evidence="9">
    <location>
        <position position="39"/>
    </location>
    <ligand>
        <name>S-adenosyl-L-methionine</name>
        <dbReference type="ChEBI" id="CHEBI:59789"/>
    </ligand>
</feature>
<dbReference type="PROSITE" id="PS51689">
    <property type="entry name" value="SAM_RNA_A_N6_MT"/>
    <property type="match status" value="1"/>
</dbReference>
<reference evidence="13 14" key="1">
    <citation type="submission" date="2013-03" db="EMBL/GenBank/DDBJ databases">
        <title>The Genome Sequence of Cladophialophora psammophila CBS 110553.</title>
        <authorList>
            <consortium name="The Broad Institute Genomics Platform"/>
            <person name="Cuomo C."/>
            <person name="de Hoog S."/>
            <person name="Gorbushina A."/>
            <person name="Walker B."/>
            <person name="Young S.K."/>
            <person name="Zeng Q."/>
            <person name="Gargeya S."/>
            <person name="Fitzgerald M."/>
            <person name="Haas B."/>
            <person name="Abouelleil A."/>
            <person name="Allen A.W."/>
            <person name="Alvarado L."/>
            <person name="Arachchi H.M."/>
            <person name="Berlin A.M."/>
            <person name="Chapman S.B."/>
            <person name="Gainer-Dewar J."/>
            <person name="Goldberg J."/>
            <person name="Griggs A."/>
            <person name="Gujja S."/>
            <person name="Hansen M."/>
            <person name="Howarth C."/>
            <person name="Imamovic A."/>
            <person name="Ireland A."/>
            <person name="Larimer J."/>
            <person name="McCowan C."/>
            <person name="Murphy C."/>
            <person name="Pearson M."/>
            <person name="Poon T.W."/>
            <person name="Priest M."/>
            <person name="Roberts A."/>
            <person name="Saif S."/>
            <person name="Shea T."/>
            <person name="Sisk P."/>
            <person name="Sykes S."/>
            <person name="Wortman J."/>
            <person name="Nusbaum C."/>
            <person name="Birren B."/>
        </authorList>
    </citation>
    <scope>NUCLEOTIDE SEQUENCE [LARGE SCALE GENOMIC DNA]</scope>
    <source>
        <strain evidence="13 14">CBS 110553</strain>
    </source>
</reference>
<dbReference type="PANTHER" id="PTHR11727">
    <property type="entry name" value="DIMETHYLADENOSINE TRANSFERASE"/>
    <property type="match status" value="1"/>
</dbReference>
<dbReference type="NCBIfam" id="TIGR00755">
    <property type="entry name" value="ksgA"/>
    <property type="match status" value="1"/>
</dbReference>
<dbReference type="GeneID" id="19192076"/>
<dbReference type="Gene3D" id="1.10.8.480">
    <property type="match status" value="1"/>
</dbReference>
<feature type="compositionally biased region" description="Acidic residues" evidence="11">
    <location>
        <begin position="290"/>
        <end position="314"/>
    </location>
</feature>
<feature type="region of interest" description="Disordered" evidence="11">
    <location>
        <begin position="285"/>
        <end position="340"/>
    </location>
</feature>
<comment type="caution">
    <text evidence="13">The sequence shown here is derived from an EMBL/GenBank/DDBJ whole genome shotgun (WGS) entry which is preliminary data.</text>
</comment>
<keyword evidence="2 10" id="KW-0698">rRNA processing</keyword>
<evidence type="ECO:0000256" key="8">
    <source>
        <dbReference type="ARBA" id="ARBA00061109"/>
    </source>
</evidence>
<dbReference type="InterPro" id="IPR020598">
    <property type="entry name" value="rRNA_Ade_methylase_Trfase_N"/>
</dbReference>
<feature type="compositionally biased region" description="Low complexity" evidence="11">
    <location>
        <begin position="11"/>
        <end position="24"/>
    </location>
</feature>
<comment type="similarity">
    <text evidence="8 9 10">Belongs to the class I-like SAM-binding methyltransferase superfamily. rRNA adenine N(6)-methyltransferase family.</text>
</comment>
<dbReference type="InterPro" id="IPR029063">
    <property type="entry name" value="SAM-dependent_MTases_sf"/>
</dbReference>
<feature type="binding site" evidence="9">
    <location>
        <position position="115"/>
    </location>
    <ligand>
        <name>S-adenosyl-L-methionine</name>
        <dbReference type="ChEBI" id="CHEBI:59789"/>
    </ligand>
</feature>
<evidence type="ECO:0000313" key="13">
    <source>
        <dbReference type="EMBL" id="EXJ69334.1"/>
    </source>
</evidence>
<dbReference type="EC" id="2.1.1.-" evidence="10"/>
<feature type="binding site" evidence="9">
    <location>
        <position position="41"/>
    </location>
    <ligand>
        <name>S-adenosyl-L-methionine</name>
        <dbReference type="ChEBI" id="CHEBI:59789"/>
    </ligand>
</feature>
<evidence type="ECO:0000256" key="3">
    <source>
        <dbReference type="ARBA" id="ARBA00022603"/>
    </source>
</evidence>
<dbReference type="GO" id="GO:0052909">
    <property type="term" value="F:18S rRNA (adenine(1779)-N(6)/adenine(1780)-N(6))-dimethyltransferase activity"/>
    <property type="evidence" value="ECO:0007669"/>
    <property type="project" value="UniProtKB-EC"/>
</dbReference>
<proteinExistence type="inferred from homology"/>
<dbReference type="Gene3D" id="3.40.50.150">
    <property type="entry name" value="Vaccinia Virus protein VP39"/>
    <property type="match status" value="1"/>
</dbReference>
<dbReference type="STRING" id="1182543.W9XG53"/>
<gene>
    <name evidence="13" type="ORF">A1O5_07370</name>
</gene>
<evidence type="ECO:0000256" key="6">
    <source>
        <dbReference type="ARBA" id="ARBA00022884"/>
    </source>
</evidence>
<evidence type="ECO:0000256" key="4">
    <source>
        <dbReference type="ARBA" id="ARBA00022679"/>
    </source>
</evidence>
<feature type="binding site" evidence="9">
    <location>
        <position position="66"/>
    </location>
    <ligand>
        <name>S-adenosyl-L-methionine</name>
        <dbReference type="ChEBI" id="CHEBI:59789"/>
    </ligand>
</feature>
<dbReference type="SMART" id="SM00650">
    <property type="entry name" value="rADc"/>
    <property type="match status" value="1"/>
</dbReference>
<dbReference type="SUPFAM" id="SSF53335">
    <property type="entry name" value="S-adenosyl-L-methionine-dependent methyltransferases"/>
    <property type="match status" value="1"/>
</dbReference>
<evidence type="ECO:0000256" key="9">
    <source>
        <dbReference type="PROSITE-ProRule" id="PRU01026"/>
    </source>
</evidence>
<dbReference type="FunFam" id="3.40.50.150:FF:000007">
    <property type="entry name" value="rRNA adenine N(6)-methyltransferase"/>
    <property type="match status" value="1"/>
</dbReference>
<keyword evidence="3 9" id="KW-0489">Methyltransferase</keyword>
<dbReference type="Pfam" id="PF00398">
    <property type="entry name" value="RrnaAD"/>
    <property type="match status" value="1"/>
</dbReference>
<dbReference type="CDD" id="cd02440">
    <property type="entry name" value="AdoMet_MTases"/>
    <property type="match status" value="1"/>
</dbReference>
<dbReference type="HOGENOM" id="CLU_041220_2_0_1"/>
<dbReference type="GO" id="GO:0005730">
    <property type="term" value="C:nucleolus"/>
    <property type="evidence" value="ECO:0007669"/>
    <property type="project" value="TreeGrafter"/>
</dbReference>
<evidence type="ECO:0000256" key="11">
    <source>
        <dbReference type="SAM" id="MobiDB-lite"/>
    </source>
</evidence>
<dbReference type="RefSeq" id="XP_007746149.1">
    <property type="nucleotide sequence ID" value="XM_007747959.1"/>
</dbReference>
<accession>W9XG53</accession>
<feature type="domain" description="Ribosomal RNA adenine methylase transferase N-terminal" evidence="12">
    <location>
        <begin position="46"/>
        <end position="215"/>
    </location>
</feature>
<keyword evidence="4 9" id="KW-0808">Transferase</keyword>
<sequence>MPKVNAKRRPGASSSSSPYSKPSAASNAIFKMNTDIGQHVLKNPGVAQAIVDKANLKQSDIVLEVGPGSGNLTVKILEKAKKCIAVELDPRMAAEVTKRVQGTPQQKRLDVLLGDVIKTELPYFDVCISNTPYQISSPLVFKLLATAPAPRVCILMFQREFAMRLFAKPGDKLYSRLSVNAQMWAKIDHIMKVGKNNFKPPPQVESSVVRLVPKVPRPNISYEEWDGLLRVCFVRKNKTLRANFLGTSSILNMLEQNYRTWCAQNDIPLDEGPADEVMPMEVENLRDGPVDGEGEEEWSGFMDVDDDQDEDDDNNLPSLLKEQSNNKHRPTPAERSISRKKRDKVFHLVREKVRSVLEDKTSLADKRARMCDEADFLKLLYNFNLEGIHFLGIKHGE</sequence>